<dbReference type="InterPro" id="IPR022441">
    <property type="entry name" value="Para_beta_helix_rpt-2"/>
</dbReference>
<organism evidence="6 7">
    <name type="scientific">Natronocalculus amylovorans</name>
    <dbReference type="NCBI Taxonomy" id="2917812"/>
    <lineage>
        <taxon>Archaea</taxon>
        <taxon>Methanobacteriati</taxon>
        <taxon>Methanobacteriota</taxon>
        <taxon>Stenosarchaea group</taxon>
        <taxon>Halobacteria</taxon>
        <taxon>Halobacteriales</taxon>
        <taxon>Haloferacaceae</taxon>
        <taxon>Natronocalculus</taxon>
    </lineage>
</organism>
<dbReference type="InterPro" id="IPR051550">
    <property type="entry name" value="SCF-Subunits/Alg-Epimerases"/>
</dbReference>
<dbReference type="PROSITE" id="PS51318">
    <property type="entry name" value="TAT"/>
    <property type="match status" value="1"/>
</dbReference>
<dbReference type="InterPro" id="IPR011050">
    <property type="entry name" value="Pectin_lyase_fold/virulence"/>
</dbReference>
<dbReference type="NCBIfam" id="TIGR03804">
    <property type="entry name" value="para_beta_helix"/>
    <property type="match status" value="1"/>
</dbReference>
<comment type="caution">
    <text evidence="6">The sequence shown here is derived from an EMBL/GenBank/DDBJ whole genome shotgun (WGS) entry which is preliminary data.</text>
</comment>
<dbReference type="InterPro" id="IPR006626">
    <property type="entry name" value="PbH1"/>
</dbReference>
<feature type="compositionally biased region" description="Basic and acidic residues" evidence="4">
    <location>
        <begin position="42"/>
        <end position="52"/>
    </location>
</feature>
<dbReference type="Gene3D" id="2.160.20.10">
    <property type="entry name" value="Single-stranded right-handed beta-helix, Pectin lyase-like"/>
    <property type="match status" value="1"/>
</dbReference>
<evidence type="ECO:0000259" key="5">
    <source>
        <dbReference type="Pfam" id="PF05048"/>
    </source>
</evidence>
<dbReference type="InterPro" id="IPR007742">
    <property type="entry name" value="NosD_dom"/>
</dbReference>
<reference evidence="6" key="1">
    <citation type="journal article" date="2022" name="Syst. Appl. Microbiol.">
        <title>Natronocalculus amylovorans gen. nov., sp. nov., and Natranaeroarchaeum aerophilus sp. nov., dominant culturable amylolytic natronoarchaea from hypersaline soda lakes in southwestern Siberia.</title>
        <authorList>
            <person name="Sorokin D.Y."/>
            <person name="Elcheninov A.G."/>
            <person name="Khizhniak T.V."/>
            <person name="Koenen M."/>
            <person name="Bale N.J."/>
            <person name="Damste J.S.S."/>
            <person name="Kublanov I.V."/>
        </authorList>
    </citation>
    <scope>NUCLEOTIDE SEQUENCE</scope>
    <source>
        <strain evidence="6">AArc-St2</strain>
    </source>
</reference>
<dbReference type="PANTHER" id="PTHR22990">
    <property type="entry name" value="F-BOX ONLY PROTEIN"/>
    <property type="match status" value="1"/>
</dbReference>
<dbReference type="InterPro" id="IPR006311">
    <property type="entry name" value="TAT_signal"/>
</dbReference>
<dbReference type="RefSeq" id="WP_250586254.1">
    <property type="nucleotide sequence ID" value="NZ_JAKRVX010000013.1"/>
</dbReference>
<proteinExistence type="predicted"/>
<evidence type="ECO:0000313" key="7">
    <source>
        <dbReference type="Proteomes" id="UP001203207"/>
    </source>
</evidence>
<keyword evidence="3" id="KW-0833">Ubl conjugation pathway</keyword>
<feature type="domain" description="Periplasmic copper-binding protein NosD beta helix" evidence="5">
    <location>
        <begin position="101"/>
        <end position="270"/>
    </location>
</feature>
<evidence type="ECO:0000313" key="6">
    <source>
        <dbReference type="EMBL" id="MCL9818506.1"/>
    </source>
</evidence>
<keyword evidence="2" id="KW-0677">Repeat</keyword>
<protein>
    <submittedName>
        <fullName evidence="6">Right-handed parallel beta-helix repeat-containing protein</fullName>
    </submittedName>
</protein>
<dbReference type="EMBL" id="JAKRVX010000013">
    <property type="protein sequence ID" value="MCL9818506.1"/>
    <property type="molecule type" value="Genomic_DNA"/>
</dbReference>
<evidence type="ECO:0000256" key="4">
    <source>
        <dbReference type="SAM" id="MobiDB-lite"/>
    </source>
</evidence>
<dbReference type="Proteomes" id="UP001203207">
    <property type="component" value="Unassembled WGS sequence"/>
</dbReference>
<dbReference type="PANTHER" id="PTHR22990:SF15">
    <property type="entry name" value="F-BOX ONLY PROTEIN 10"/>
    <property type="match status" value="1"/>
</dbReference>
<evidence type="ECO:0000256" key="3">
    <source>
        <dbReference type="ARBA" id="ARBA00022786"/>
    </source>
</evidence>
<name>A0AAE3G023_9EURY</name>
<feature type="region of interest" description="Disordered" evidence="4">
    <location>
        <begin position="269"/>
        <end position="292"/>
    </location>
</feature>
<comment type="pathway">
    <text evidence="1">Protein modification; protein ubiquitination.</text>
</comment>
<dbReference type="InterPro" id="IPR012334">
    <property type="entry name" value="Pectin_lyas_fold"/>
</dbReference>
<accession>A0AAE3G023</accession>
<evidence type="ECO:0000256" key="2">
    <source>
        <dbReference type="ARBA" id="ARBA00022737"/>
    </source>
</evidence>
<gene>
    <name evidence="6" type="ORF">AArcSt2_16335</name>
</gene>
<reference evidence="6" key="2">
    <citation type="submission" date="2022-02" db="EMBL/GenBank/DDBJ databases">
        <authorList>
            <person name="Elcheninov A.G."/>
            <person name="Sorokin D.Y."/>
            <person name="Kublanov I.V."/>
        </authorList>
    </citation>
    <scope>NUCLEOTIDE SEQUENCE</scope>
    <source>
        <strain evidence="6">AArc-St2</strain>
    </source>
</reference>
<dbReference type="SMART" id="SM00710">
    <property type="entry name" value="PbH1"/>
    <property type="match status" value="4"/>
</dbReference>
<evidence type="ECO:0000256" key="1">
    <source>
        <dbReference type="ARBA" id="ARBA00004906"/>
    </source>
</evidence>
<feature type="region of interest" description="Disordered" evidence="4">
    <location>
        <begin position="39"/>
        <end position="60"/>
    </location>
</feature>
<dbReference type="AlphaFoldDB" id="A0AAE3G023"/>
<sequence>MVSQPNHDRTDASRRTYLHIAGAALGASALLSGTAVAGHKKEKSEGVPKPCDDVPDSSTGLEPLRVIDEPGIYTLESDLSVEEDEVGILILSGDVTLIGSGNSITGDDTGTGIFIDGDLPTADVTITNLEFAGLSRAIDLFETAECVIVNILAEDCGTGVFQSNDAQDNTIVKSTFLNSPIQINQSSRTTAVRNTITGSSSSGVTLFDEGGHIFVDNTISMHDEAGVLISPSTNNIFIRNEITENGTVGIELEGGEGNTFIDNILEDNEDGPCSVDGSSEDNRFEGNDPECE</sequence>
<dbReference type="Pfam" id="PF05048">
    <property type="entry name" value="NosD"/>
    <property type="match status" value="1"/>
</dbReference>
<dbReference type="SUPFAM" id="SSF51126">
    <property type="entry name" value="Pectin lyase-like"/>
    <property type="match status" value="1"/>
</dbReference>
<keyword evidence="7" id="KW-1185">Reference proteome</keyword>